<dbReference type="SUPFAM" id="SSF90123">
    <property type="entry name" value="ABC transporter transmembrane region"/>
    <property type="match status" value="1"/>
</dbReference>
<dbReference type="InterPro" id="IPR039421">
    <property type="entry name" value="Type_1_exporter"/>
</dbReference>
<dbReference type="PATRIC" id="fig|1172194.4.peg.2878"/>
<organism evidence="10 11">
    <name type="scientific">Hydrocarboniphaga effusa AP103</name>
    <dbReference type="NCBI Taxonomy" id="1172194"/>
    <lineage>
        <taxon>Bacteria</taxon>
        <taxon>Pseudomonadati</taxon>
        <taxon>Pseudomonadota</taxon>
        <taxon>Gammaproteobacteria</taxon>
        <taxon>Nevskiales</taxon>
        <taxon>Nevskiaceae</taxon>
        <taxon>Hydrocarboniphaga</taxon>
    </lineage>
</organism>
<accession>I7ZBY0</accession>
<evidence type="ECO:0000313" key="11">
    <source>
        <dbReference type="Proteomes" id="UP000003704"/>
    </source>
</evidence>
<proteinExistence type="predicted"/>
<dbReference type="Pfam" id="PF00664">
    <property type="entry name" value="ABC_membrane"/>
    <property type="match status" value="1"/>
</dbReference>
<dbReference type="InterPro" id="IPR003439">
    <property type="entry name" value="ABC_transporter-like_ATP-bd"/>
</dbReference>
<reference evidence="10 11" key="1">
    <citation type="journal article" date="2012" name="J. Bacteriol.">
        <title>Genome Sequence of n-Alkane-Degrading Hydrocarboniphaga effusa Strain AP103T (ATCC BAA-332T).</title>
        <authorList>
            <person name="Chang H.K."/>
            <person name="Zylstra G.J."/>
            <person name="Chae J.C."/>
        </authorList>
    </citation>
    <scope>NUCLEOTIDE SEQUENCE [LARGE SCALE GENOMIC DNA]</scope>
    <source>
        <strain evidence="10 11">AP103</strain>
    </source>
</reference>
<dbReference type="Gene3D" id="3.40.50.300">
    <property type="entry name" value="P-loop containing nucleotide triphosphate hydrolases"/>
    <property type="match status" value="1"/>
</dbReference>
<feature type="domain" description="ABC transporter" evidence="8">
    <location>
        <begin position="367"/>
        <end position="586"/>
    </location>
</feature>
<dbReference type="GO" id="GO:0005524">
    <property type="term" value="F:ATP binding"/>
    <property type="evidence" value="ECO:0007669"/>
    <property type="project" value="UniProtKB-KW"/>
</dbReference>
<feature type="transmembrane region" description="Helical" evidence="7">
    <location>
        <begin position="179"/>
        <end position="204"/>
    </location>
</feature>
<evidence type="ECO:0000259" key="8">
    <source>
        <dbReference type="PROSITE" id="PS50893"/>
    </source>
</evidence>
<feature type="domain" description="ABC transmembrane type-1" evidence="9">
    <location>
        <begin position="37"/>
        <end position="295"/>
    </location>
</feature>
<sequence>MTSPRPASQPARAADRSLLGRIPFLRFSGLIPTRRAALVALCVIVASLADGFGIASLLPLMSVLGDDAAKASGMSKIILGALDSVHIPHDPVVLLGLVVGGTILKGVLMVLTTRMVSTTVAEVSAKLRLWLVDALINARWSYYVHQPVGRFSAALGAEATGAGEAYMASMQMLSQSVQAVVYLSVAALVSWQLAVFTLLVSAIMLSTLARFLTISKAMARNQSALLRVILGRLTDVLIGIKPMKAMSRQARFAQLFDRDLKEIKRTYRRQAFAKNVNKALQEPILALCLAAGIFVSLTVLKMPVAEVIVMCLLLIKTVMVIGKSQQELQNFYANQNGLITVEDAIAEAREQAESQRGRLTPTLDRQIAFEGVGFSYDGKPILQSIDLQIETGTLVSVTGSSGAGKTTLVDVLLGFHQPQSGRILVDGQPLSEIDLIQWRSLIGYVPQELILFHETIAANMTLGEPRFTEADIERALRAAGADFVDQLAEGANTVVGERGSALSGGQRQRIALARALLHQPKLLILDEATSALDPQTEEMIIANVLRLVREQGLTVISVTHHPAWLGVSDQVIRLSGGRLQAAQPAVA</sequence>
<dbReference type="InterPro" id="IPR027417">
    <property type="entry name" value="P-loop_NTPase"/>
</dbReference>
<comment type="caution">
    <text evidence="10">The sequence shown here is derived from an EMBL/GenBank/DDBJ whole genome shotgun (WGS) entry which is preliminary data.</text>
</comment>
<dbReference type="Proteomes" id="UP000003704">
    <property type="component" value="Unassembled WGS sequence"/>
</dbReference>
<evidence type="ECO:0000256" key="7">
    <source>
        <dbReference type="SAM" id="Phobius"/>
    </source>
</evidence>
<dbReference type="SMART" id="SM00382">
    <property type="entry name" value="AAA"/>
    <property type="match status" value="1"/>
</dbReference>
<dbReference type="STRING" id="1172194.WQQ_29710"/>
<gene>
    <name evidence="10" type="ORF">WQQ_29710</name>
</gene>
<dbReference type="SUPFAM" id="SSF52540">
    <property type="entry name" value="P-loop containing nucleoside triphosphate hydrolases"/>
    <property type="match status" value="1"/>
</dbReference>
<dbReference type="PANTHER" id="PTHR24221">
    <property type="entry name" value="ATP-BINDING CASSETTE SUB-FAMILY B"/>
    <property type="match status" value="1"/>
</dbReference>
<keyword evidence="6 7" id="KW-0472">Membrane</keyword>
<dbReference type="InterPro" id="IPR011527">
    <property type="entry name" value="ABC1_TM_dom"/>
</dbReference>
<dbReference type="RefSeq" id="WP_007185912.1">
    <property type="nucleotide sequence ID" value="NZ_AKGD01000002.1"/>
</dbReference>
<dbReference type="GO" id="GO:0034040">
    <property type="term" value="F:ATPase-coupled lipid transmembrane transporter activity"/>
    <property type="evidence" value="ECO:0007669"/>
    <property type="project" value="TreeGrafter"/>
</dbReference>
<keyword evidence="5 7" id="KW-1133">Transmembrane helix</keyword>
<dbReference type="PROSITE" id="PS00211">
    <property type="entry name" value="ABC_TRANSPORTER_1"/>
    <property type="match status" value="1"/>
</dbReference>
<evidence type="ECO:0000256" key="2">
    <source>
        <dbReference type="ARBA" id="ARBA00022692"/>
    </source>
</evidence>
<evidence type="ECO:0000256" key="5">
    <source>
        <dbReference type="ARBA" id="ARBA00022989"/>
    </source>
</evidence>
<evidence type="ECO:0008006" key="12">
    <source>
        <dbReference type="Google" id="ProtNLM"/>
    </source>
</evidence>
<comment type="subcellular location">
    <subcellularLocation>
        <location evidence="1">Cell membrane</location>
        <topology evidence="1">Multi-pass membrane protein</topology>
    </subcellularLocation>
</comment>
<evidence type="ECO:0000259" key="9">
    <source>
        <dbReference type="PROSITE" id="PS50929"/>
    </source>
</evidence>
<dbReference type="InterPro" id="IPR036640">
    <property type="entry name" value="ABC1_TM_sf"/>
</dbReference>
<keyword evidence="3" id="KW-0547">Nucleotide-binding</keyword>
<dbReference type="GO" id="GO:0016887">
    <property type="term" value="F:ATP hydrolysis activity"/>
    <property type="evidence" value="ECO:0007669"/>
    <property type="project" value="InterPro"/>
</dbReference>
<keyword evidence="11" id="KW-1185">Reference proteome</keyword>
<keyword evidence="4" id="KW-0067">ATP-binding</keyword>
<dbReference type="PROSITE" id="PS50893">
    <property type="entry name" value="ABC_TRANSPORTER_2"/>
    <property type="match status" value="1"/>
</dbReference>
<dbReference type="Pfam" id="PF00005">
    <property type="entry name" value="ABC_tran"/>
    <property type="match status" value="1"/>
</dbReference>
<evidence type="ECO:0000256" key="1">
    <source>
        <dbReference type="ARBA" id="ARBA00004651"/>
    </source>
</evidence>
<dbReference type="AlphaFoldDB" id="I7ZBY0"/>
<dbReference type="InterPro" id="IPR003593">
    <property type="entry name" value="AAA+_ATPase"/>
</dbReference>
<dbReference type="Gene3D" id="1.20.1560.10">
    <property type="entry name" value="ABC transporter type 1, transmembrane domain"/>
    <property type="match status" value="1"/>
</dbReference>
<evidence type="ECO:0000256" key="6">
    <source>
        <dbReference type="ARBA" id="ARBA00023136"/>
    </source>
</evidence>
<dbReference type="InterPro" id="IPR017871">
    <property type="entry name" value="ABC_transporter-like_CS"/>
</dbReference>
<dbReference type="GO" id="GO:0005886">
    <property type="term" value="C:plasma membrane"/>
    <property type="evidence" value="ECO:0007669"/>
    <property type="project" value="UniProtKB-SubCell"/>
</dbReference>
<feature type="transmembrane region" description="Helical" evidence="7">
    <location>
        <begin position="36"/>
        <end position="58"/>
    </location>
</feature>
<evidence type="ECO:0000256" key="3">
    <source>
        <dbReference type="ARBA" id="ARBA00022741"/>
    </source>
</evidence>
<dbReference type="PROSITE" id="PS50929">
    <property type="entry name" value="ABC_TM1F"/>
    <property type="match status" value="1"/>
</dbReference>
<dbReference type="PANTHER" id="PTHR24221:SF654">
    <property type="entry name" value="ATP-BINDING CASSETTE SUB-FAMILY B MEMBER 6"/>
    <property type="match status" value="1"/>
</dbReference>
<feature type="transmembrane region" description="Helical" evidence="7">
    <location>
        <begin position="92"/>
        <end position="111"/>
    </location>
</feature>
<dbReference type="GO" id="GO:0140359">
    <property type="term" value="F:ABC-type transporter activity"/>
    <property type="evidence" value="ECO:0007669"/>
    <property type="project" value="InterPro"/>
</dbReference>
<name>I7ZBY0_9GAMM</name>
<dbReference type="EMBL" id="AKGD01000002">
    <property type="protein sequence ID" value="EIT69389.1"/>
    <property type="molecule type" value="Genomic_DNA"/>
</dbReference>
<protein>
    <recommendedName>
        <fullName evidence="12">ABC transporter ATP-binding protein</fullName>
    </recommendedName>
</protein>
<keyword evidence="2 7" id="KW-0812">Transmembrane</keyword>
<evidence type="ECO:0000256" key="4">
    <source>
        <dbReference type="ARBA" id="ARBA00022840"/>
    </source>
</evidence>
<evidence type="ECO:0000313" key="10">
    <source>
        <dbReference type="EMBL" id="EIT69389.1"/>
    </source>
</evidence>